<feature type="region of interest" description="Disordered" evidence="1">
    <location>
        <begin position="217"/>
        <end position="296"/>
    </location>
</feature>
<name>A0ABT3BP04_9BACT</name>
<feature type="compositionally biased region" description="Polar residues" evidence="1">
    <location>
        <begin position="217"/>
        <end position="240"/>
    </location>
</feature>
<dbReference type="RefSeq" id="WP_263817714.1">
    <property type="nucleotide sequence ID" value="NZ_JAOXHJ010000001.1"/>
</dbReference>
<dbReference type="Pfam" id="PF17533">
    <property type="entry name" value="DUF5452"/>
    <property type="match status" value="1"/>
</dbReference>
<sequence>MTVLNKFKQFFKTPRTKVILFTCLGLAIIGAAVGIGISLGVKNQKNNIDTSLPTDKQILQPIQKTQDQINSAFTINNNKELLGKDNKIQPIKKEVVIVDHHKSANIHVRETKPSNTSTDLQEHIDQNHTQKHQDKTENALKQKNEAINSSEILNETTHNFEVTDLNHNPHEDKNKVNNSLKPLDEMNTNLEQVDKNTNTSKHQDNNADLQIEVDSTVHSPEDTGQSVDSQKQINTSTNKQSHSDQKLSIEEKEQENKGLHDKNVKQNKPHKHNNQETINNQDVPNSNPNNKQIKKEDAPDLIEVEQIQLTRFNLKPVLEKMNDFYELIDFRKYFNEPGNKINFEETAIKEQLKNIFLKAILTFDQFKRVWNYLEYSVKYKIIDKRLIVLVNWQINTPDVGIKKQFYDQLSFYLEQ</sequence>
<dbReference type="Proteomes" id="UP001207252">
    <property type="component" value="Unassembled WGS sequence"/>
</dbReference>
<feature type="compositionally biased region" description="Low complexity" evidence="1">
    <location>
        <begin position="279"/>
        <end position="290"/>
    </location>
</feature>
<gene>
    <name evidence="2" type="ORF">OF365_00760</name>
</gene>
<proteinExistence type="predicted"/>
<evidence type="ECO:0000256" key="1">
    <source>
        <dbReference type="SAM" id="MobiDB-lite"/>
    </source>
</evidence>
<dbReference type="EMBL" id="JAOXHJ010000001">
    <property type="protein sequence ID" value="MCV3753913.1"/>
    <property type="molecule type" value="Genomic_DNA"/>
</dbReference>
<protein>
    <submittedName>
        <fullName evidence="2">Uncharacterized protein</fullName>
    </submittedName>
</protein>
<evidence type="ECO:0000313" key="3">
    <source>
        <dbReference type="Proteomes" id="UP001207252"/>
    </source>
</evidence>
<organism evidence="2 3">
    <name type="scientific">Ureaplasma zalophigenitalium</name>
    <dbReference type="NCBI Taxonomy" id="907723"/>
    <lineage>
        <taxon>Bacteria</taxon>
        <taxon>Bacillati</taxon>
        <taxon>Mycoplasmatota</taxon>
        <taxon>Mycoplasmoidales</taxon>
        <taxon>Mycoplasmoidaceae</taxon>
        <taxon>Ureaplasma</taxon>
    </lineage>
</organism>
<accession>A0ABT3BP04</accession>
<dbReference type="InterPro" id="IPR035219">
    <property type="entry name" value="DUF5452"/>
</dbReference>
<comment type="caution">
    <text evidence="2">The sequence shown here is derived from an EMBL/GenBank/DDBJ whole genome shotgun (WGS) entry which is preliminary data.</text>
</comment>
<feature type="compositionally biased region" description="Basic and acidic residues" evidence="1">
    <location>
        <begin position="241"/>
        <end position="264"/>
    </location>
</feature>
<feature type="region of interest" description="Disordered" evidence="1">
    <location>
        <begin position="111"/>
        <end position="137"/>
    </location>
</feature>
<feature type="compositionally biased region" description="Basic and acidic residues" evidence="1">
    <location>
        <begin position="120"/>
        <end position="137"/>
    </location>
</feature>
<reference evidence="2 3" key="1">
    <citation type="journal article" date="2020" name="Int. J. Syst. Evol. Microbiol.">
        <title>Ureaplasma miroungigenitalium sp. nov. isolated from northern elephant seals (Mirounga angustirostris) and Ureaplasma zalophigenitalium sp. nov. isolated from California sea lions (Zalophus californianus).</title>
        <authorList>
            <person name="Volokhov D.V."/>
            <person name="Gulland F.M."/>
            <person name="Gao Y."/>
            <person name="Chizhikov V.E."/>
        </authorList>
    </citation>
    <scope>NUCLEOTIDE SEQUENCE [LARGE SCALE GENOMIC DNA]</scope>
    <source>
        <strain evidence="2 3">CSL7644-GEN</strain>
    </source>
</reference>
<evidence type="ECO:0000313" key="2">
    <source>
        <dbReference type="EMBL" id="MCV3753913.1"/>
    </source>
</evidence>
<keyword evidence="3" id="KW-1185">Reference proteome</keyword>